<accession>A0AAJ6TSD1</accession>
<dbReference type="PANTHER" id="PTHR24014">
    <property type="entry name" value="2-OXOGLUTARATE AND IRON-DEPENDENT OXYGENASE DOMAIN-CONTAINING PROTEIN 2"/>
    <property type="match status" value="1"/>
</dbReference>
<protein>
    <submittedName>
        <fullName evidence="2">Uncharacterized protein LOC105119700</fullName>
    </submittedName>
</protein>
<evidence type="ECO:0000313" key="2">
    <source>
        <dbReference type="RefSeq" id="XP_011016172.1"/>
    </source>
</evidence>
<gene>
    <name evidence="2" type="primary">LOC105119700</name>
</gene>
<keyword evidence="1" id="KW-1185">Reference proteome</keyword>
<sequence length="159" mass="18617">MLEKLMDDYICPMSRVFPPRVGGLTLDSHHGSVVEYGEHMDIELVLCHGRHWSWCKSYYFWAPGQLSYMVQKHFSVQFFKSSRNIQMIFLLVRRLLTREKRKATPVSCCFELVACFFSSQYFSMASREELIIRTLISVGVRASLRAPRLIPWVLKLTTM</sequence>
<dbReference type="AlphaFoldDB" id="A0AAJ6TSD1"/>
<dbReference type="RefSeq" id="XP_011016172.1">
    <property type="nucleotide sequence ID" value="XM_011017870.1"/>
</dbReference>
<dbReference type="KEGG" id="peu:105119700"/>
<proteinExistence type="predicted"/>
<reference evidence="2" key="1">
    <citation type="submission" date="2025-08" db="UniProtKB">
        <authorList>
            <consortium name="RefSeq"/>
        </authorList>
    </citation>
    <scope>IDENTIFICATION</scope>
</reference>
<dbReference type="Proteomes" id="UP000694918">
    <property type="component" value="Unplaced"/>
</dbReference>
<name>A0AAJ6TSD1_POPEU</name>
<dbReference type="GeneID" id="105119700"/>
<organism evidence="1 2">
    <name type="scientific">Populus euphratica</name>
    <name type="common">Euphrates poplar</name>
    <dbReference type="NCBI Taxonomy" id="75702"/>
    <lineage>
        <taxon>Eukaryota</taxon>
        <taxon>Viridiplantae</taxon>
        <taxon>Streptophyta</taxon>
        <taxon>Embryophyta</taxon>
        <taxon>Tracheophyta</taxon>
        <taxon>Spermatophyta</taxon>
        <taxon>Magnoliopsida</taxon>
        <taxon>eudicotyledons</taxon>
        <taxon>Gunneridae</taxon>
        <taxon>Pentapetalae</taxon>
        <taxon>rosids</taxon>
        <taxon>fabids</taxon>
        <taxon>Malpighiales</taxon>
        <taxon>Salicaceae</taxon>
        <taxon>Saliceae</taxon>
        <taxon>Populus</taxon>
    </lineage>
</organism>
<evidence type="ECO:0000313" key="1">
    <source>
        <dbReference type="Proteomes" id="UP000694918"/>
    </source>
</evidence>
<dbReference type="PANTHER" id="PTHR24014:SF18">
    <property type="entry name" value="FE2OG DIOXYGENASE DOMAIN-CONTAINING PROTEIN"/>
    <property type="match status" value="1"/>
</dbReference>